<evidence type="ECO:0000313" key="1">
    <source>
        <dbReference type="EMBL" id="KAF0903067.1"/>
    </source>
</evidence>
<name>A0A6G1CSK2_9ORYZ</name>
<reference evidence="1 2" key="1">
    <citation type="submission" date="2019-11" db="EMBL/GenBank/DDBJ databases">
        <title>Whole genome sequence of Oryza granulata.</title>
        <authorList>
            <person name="Li W."/>
        </authorList>
    </citation>
    <scope>NUCLEOTIDE SEQUENCE [LARGE SCALE GENOMIC DNA]</scope>
    <source>
        <strain evidence="2">cv. Menghai</strain>
        <tissue evidence="1">Leaf</tissue>
    </source>
</reference>
<keyword evidence="2" id="KW-1185">Reference proteome</keyword>
<dbReference type="Proteomes" id="UP000479710">
    <property type="component" value="Unassembled WGS sequence"/>
</dbReference>
<organism evidence="1 2">
    <name type="scientific">Oryza meyeriana var. granulata</name>
    <dbReference type="NCBI Taxonomy" id="110450"/>
    <lineage>
        <taxon>Eukaryota</taxon>
        <taxon>Viridiplantae</taxon>
        <taxon>Streptophyta</taxon>
        <taxon>Embryophyta</taxon>
        <taxon>Tracheophyta</taxon>
        <taxon>Spermatophyta</taxon>
        <taxon>Magnoliopsida</taxon>
        <taxon>Liliopsida</taxon>
        <taxon>Poales</taxon>
        <taxon>Poaceae</taxon>
        <taxon>BOP clade</taxon>
        <taxon>Oryzoideae</taxon>
        <taxon>Oryzeae</taxon>
        <taxon>Oryzinae</taxon>
        <taxon>Oryza</taxon>
        <taxon>Oryza meyeriana</taxon>
    </lineage>
</organism>
<sequence length="77" mass="9000">MDIVFAHFLVFQRGRAWIRDQAQNLHLAKQTEKITAKEIALRMMSLTQWTQALTQMLHGVADVEKCSSVYDLLYFKD</sequence>
<dbReference type="AlphaFoldDB" id="A0A6G1CSK2"/>
<protein>
    <submittedName>
        <fullName evidence="1">Uncharacterized protein</fullName>
    </submittedName>
</protein>
<evidence type="ECO:0000313" key="2">
    <source>
        <dbReference type="Proteomes" id="UP000479710"/>
    </source>
</evidence>
<gene>
    <name evidence="1" type="ORF">E2562_024048</name>
</gene>
<proteinExistence type="predicted"/>
<comment type="caution">
    <text evidence="1">The sequence shown here is derived from an EMBL/GenBank/DDBJ whole genome shotgun (WGS) entry which is preliminary data.</text>
</comment>
<accession>A0A6G1CSK2</accession>
<dbReference type="EMBL" id="SPHZ02000008">
    <property type="protein sequence ID" value="KAF0903067.1"/>
    <property type="molecule type" value="Genomic_DNA"/>
</dbReference>